<feature type="region of interest" description="Disordered" evidence="1">
    <location>
        <begin position="1"/>
        <end position="23"/>
    </location>
</feature>
<evidence type="ECO:0000313" key="2">
    <source>
        <dbReference type="EMBL" id="MBW0550583.1"/>
    </source>
</evidence>
<dbReference type="Pfam" id="PF09725">
    <property type="entry name" value="Fra10Ac1"/>
    <property type="match status" value="1"/>
</dbReference>
<protein>
    <submittedName>
        <fullName evidence="2">Uncharacterized protein</fullName>
    </submittedName>
</protein>
<dbReference type="OrthoDB" id="197967at2759"/>
<organism evidence="2 3">
    <name type="scientific">Austropuccinia psidii MF-1</name>
    <dbReference type="NCBI Taxonomy" id="1389203"/>
    <lineage>
        <taxon>Eukaryota</taxon>
        <taxon>Fungi</taxon>
        <taxon>Dikarya</taxon>
        <taxon>Basidiomycota</taxon>
        <taxon>Pucciniomycotina</taxon>
        <taxon>Pucciniomycetes</taxon>
        <taxon>Pucciniales</taxon>
        <taxon>Sphaerophragmiaceae</taxon>
        <taxon>Austropuccinia</taxon>
    </lineage>
</organism>
<proteinExistence type="predicted"/>
<comment type="caution">
    <text evidence="2">The sequence shown here is derived from an EMBL/GenBank/DDBJ whole genome shotgun (WGS) entry which is preliminary data.</text>
</comment>
<dbReference type="InterPro" id="IPR019129">
    <property type="entry name" value="Folate-sensitive_fs_Fra10Ac1"/>
</dbReference>
<dbReference type="EMBL" id="AVOT02056205">
    <property type="protein sequence ID" value="MBW0550583.1"/>
    <property type="molecule type" value="Genomic_DNA"/>
</dbReference>
<keyword evidence="3" id="KW-1185">Reference proteome</keyword>
<accession>A0A9Q3IUT8</accession>
<evidence type="ECO:0000313" key="3">
    <source>
        <dbReference type="Proteomes" id="UP000765509"/>
    </source>
</evidence>
<dbReference type="AlphaFoldDB" id="A0A9Q3IUT8"/>
<name>A0A9Q3IUT8_9BASI</name>
<sequence length="239" mass="27653">MAESSSASRHRANNFYGRTPPPLPTSKTDLDILIERHRFIRDADEKNLSWEDALAKKTYDQLFKEYAICDLTKWKEGKVAMRWRTASEVINGKGHLTCANLHCKHHESIEHRFQPVPFKDGRIQNSNLQFEDQPSFMPLENVGEDGPSMSHLEQIPQRKLFELQTQFGYIEEGIKKLAQVKLKLCKKCAKKMEASSQSKRQSETSTHSSHRKRSRRSLSIASSRDPLNEKSLEHKRHRG</sequence>
<feature type="region of interest" description="Disordered" evidence="1">
    <location>
        <begin position="191"/>
        <end position="239"/>
    </location>
</feature>
<evidence type="ECO:0000256" key="1">
    <source>
        <dbReference type="SAM" id="MobiDB-lite"/>
    </source>
</evidence>
<dbReference type="Proteomes" id="UP000765509">
    <property type="component" value="Unassembled WGS sequence"/>
</dbReference>
<gene>
    <name evidence="2" type="ORF">O181_090298</name>
</gene>
<reference evidence="2" key="1">
    <citation type="submission" date="2021-03" db="EMBL/GenBank/DDBJ databases">
        <title>Draft genome sequence of rust myrtle Austropuccinia psidii MF-1, a brazilian biotype.</title>
        <authorList>
            <person name="Quecine M.C."/>
            <person name="Pachon D.M.R."/>
            <person name="Bonatelli M.L."/>
            <person name="Correr F.H."/>
            <person name="Franceschini L.M."/>
            <person name="Leite T.F."/>
            <person name="Margarido G.R.A."/>
            <person name="Almeida C.A."/>
            <person name="Ferrarezi J.A."/>
            <person name="Labate C.A."/>
        </authorList>
    </citation>
    <scope>NUCLEOTIDE SEQUENCE</scope>
    <source>
        <strain evidence="2">MF-1</strain>
    </source>
</reference>